<dbReference type="AlphaFoldDB" id="A0A4Q9FR58"/>
<dbReference type="Proteomes" id="UP000292372">
    <property type="component" value="Unassembled WGS sequence"/>
</dbReference>
<feature type="chain" id="PRO_5020555422" evidence="1">
    <location>
        <begin position="23"/>
        <end position="227"/>
    </location>
</feature>
<dbReference type="OrthoDB" id="1436620at2"/>
<evidence type="ECO:0000313" key="3">
    <source>
        <dbReference type="Proteomes" id="UP000292372"/>
    </source>
</evidence>
<feature type="signal peptide" evidence="1">
    <location>
        <begin position="1"/>
        <end position="22"/>
    </location>
</feature>
<protein>
    <submittedName>
        <fullName evidence="2">DUF2490 domain-containing protein</fullName>
    </submittedName>
</protein>
<dbReference type="Pfam" id="PF10677">
    <property type="entry name" value="DUF2490"/>
    <property type="match status" value="1"/>
</dbReference>
<dbReference type="InterPro" id="IPR019619">
    <property type="entry name" value="DUF2490"/>
</dbReference>
<sequence>MRCIKSLILSIGLYLVSTNLFAQNNFTGFGESVLAVNHKISQSYTVNFALETRYFIHRNNTFLLNYQQIDFAHFSTLNLNYNHSLSLGLEYRNRAVFNEGSNEFRTTEQYNYKTQKLGVRYGHRFRSEQRFFENETVFRQRYRFAVDFPLNGEKLDIGEAYLVSSSESLLSLSKFIKPEIDIRLSSQIGWQITEQLKLQTGLEYRLGAFNLEASHQVFLLTTGVLKI</sequence>
<accession>A0A4Q9FR58</accession>
<name>A0A4Q9FR58_9FLAO</name>
<reference evidence="2 3" key="1">
    <citation type="journal article" date="2015" name="Int. J. Syst. Evol. Microbiol.">
        <title>Hyunsoonleella pacifica sp. nov., isolated from seawater of South Pacific Gyre.</title>
        <authorList>
            <person name="Gao X."/>
            <person name="Zhang Z."/>
            <person name="Dai X."/>
            <person name="Zhang X.H."/>
        </authorList>
    </citation>
    <scope>NUCLEOTIDE SEQUENCE [LARGE SCALE GENOMIC DNA]</scope>
    <source>
        <strain evidence="2 3">SW033</strain>
    </source>
</reference>
<dbReference type="RefSeq" id="WP_130937301.1">
    <property type="nucleotide sequence ID" value="NZ_BMEE01000003.1"/>
</dbReference>
<evidence type="ECO:0000313" key="2">
    <source>
        <dbReference type="EMBL" id="TBN15749.1"/>
    </source>
</evidence>
<proteinExistence type="predicted"/>
<keyword evidence="3" id="KW-1185">Reference proteome</keyword>
<organism evidence="2 3">
    <name type="scientific">Hyunsoonleella pacifica</name>
    <dbReference type="NCBI Taxonomy" id="1080224"/>
    <lineage>
        <taxon>Bacteria</taxon>
        <taxon>Pseudomonadati</taxon>
        <taxon>Bacteroidota</taxon>
        <taxon>Flavobacteriia</taxon>
        <taxon>Flavobacteriales</taxon>
        <taxon>Flavobacteriaceae</taxon>
    </lineage>
</organism>
<dbReference type="EMBL" id="SIRS01000004">
    <property type="protein sequence ID" value="TBN15749.1"/>
    <property type="molecule type" value="Genomic_DNA"/>
</dbReference>
<evidence type="ECO:0000256" key="1">
    <source>
        <dbReference type="SAM" id="SignalP"/>
    </source>
</evidence>
<gene>
    <name evidence="2" type="ORF">EYD46_11550</name>
</gene>
<comment type="caution">
    <text evidence="2">The sequence shown here is derived from an EMBL/GenBank/DDBJ whole genome shotgun (WGS) entry which is preliminary data.</text>
</comment>
<keyword evidence="1" id="KW-0732">Signal</keyword>